<dbReference type="AlphaFoldDB" id="A0A7G7G7Q0"/>
<dbReference type="InterPro" id="IPR025411">
    <property type="entry name" value="DUF4136"/>
</dbReference>
<evidence type="ECO:0000259" key="2">
    <source>
        <dbReference type="Pfam" id="PF13590"/>
    </source>
</evidence>
<keyword evidence="4" id="KW-1185">Reference proteome</keyword>
<name>A0A7G7G7Q0_9BACT</name>
<dbReference type="Gene3D" id="3.30.160.670">
    <property type="match status" value="1"/>
</dbReference>
<feature type="signal peptide" evidence="1">
    <location>
        <begin position="1"/>
        <end position="19"/>
    </location>
</feature>
<dbReference type="RefSeq" id="WP_185274036.1">
    <property type="nucleotide sequence ID" value="NZ_CP055156.1"/>
</dbReference>
<evidence type="ECO:0000313" key="4">
    <source>
        <dbReference type="Proteomes" id="UP000515237"/>
    </source>
</evidence>
<accession>A0A7G7G7Q0</accession>
<dbReference type="Proteomes" id="UP000515237">
    <property type="component" value="Chromosome"/>
</dbReference>
<evidence type="ECO:0000313" key="3">
    <source>
        <dbReference type="EMBL" id="QNF33184.1"/>
    </source>
</evidence>
<gene>
    <name evidence="3" type="ORF">HUW51_10765</name>
</gene>
<dbReference type="Pfam" id="PF13590">
    <property type="entry name" value="DUF4136"/>
    <property type="match status" value="1"/>
</dbReference>
<sequence>MKNIFFVLLVLTGLWGCSAARVSNIEATDNFTLTNYKTFNFYEVTNNGEPVDAQYNNRIAILKNAIQQQLTAKGLTLAPTNPDLLINLGIVTTEKVQTRQTDFRTDAPKYIGQRRYSWKSQQVEVGRYRQGTVSVHLVDPSKDELVWQGTMEGIIPKKDAALEKEVNAGVTKLFSKL</sequence>
<dbReference type="KEGG" id="aswu:HUW51_10765"/>
<protein>
    <submittedName>
        <fullName evidence="3">DUF4136 domain-containing protein</fullName>
    </submittedName>
</protein>
<dbReference type="EMBL" id="CP055156">
    <property type="protein sequence ID" value="QNF33184.1"/>
    <property type="molecule type" value="Genomic_DNA"/>
</dbReference>
<feature type="domain" description="DUF4136" evidence="2">
    <location>
        <begin position="30"/>
        <end position="176"/>
    </location>
</feature>
<proteinExistence type="predicted"/>
<evidence type="ECO:0000256" key="1">
    <source>
        <dbReference type="SAM" id="SignalP"/>
    </source>
</evidence>
<reference evidence="3 4" key="1">
    <citation type="journal article" date="2018" name="Int. J. Syst. Evol. Microbiol.">
        <title>Adhaeribacter swui sp. nov., isolated from wet mud.</title>
        <authorList>
            <person name="Kim D.U."/>
            <person name="Kim K.W."/>
            <person name="Kang M.S."/>
            <person name="Kim J.Y."/>
            <person name="Jang J.H."/>
            <person name="Kim M.K."/>
        </authorList>
    </citation>
    <scope>NUCLEOTIDE SEQUENCE [LARGE SCALE GENOMIC DNA]</scope>
    <source>
        <strain evidence="3 4">KCTC 52873</strain>
    </source>
</reference>
<feature type="chain" id="PRO_5029000596" evidence="1">
    <location>
        <begin position="20"/>
        <end position="177"/>
    </location>
</feature>
<organism evidence="3 4">
    <name type="scientific">Adhaeribacter swui</name>
    <dbReference type="NCBI Taxonomy" id="2086471"/>
    <lineage>
        <taxon>Bacteria</taxon>
        <taxon>Pseudomonadati</taxon>
        <taxon>Bacteroidota</taxon>
        <taxon>Cytophagia</taxon>
        <taxon>Cytophagales</taxon>
        <taxon>Hymenobacteraceae</taxon>
        <taxon>Adhaeribacter</taxon>
    </lineage>
</organism>
<keyword evidence="1" id="KW-0732">Signal</keyword>